<sequence length="193" mass="20094">MARAVDIIAAQGVQNADAIVRAAVAVGLEVAIAAAIIEKESNGANIYGHDVGGVFSTTGRGKPADNLVTESNFRDFTRRVANGETSNGVGPAQITWPGYFPDAASKGFRLWLPEDNIRFGLGIFASHLRGSGSIVDAGAAYNGARQYGIDLAGMVGEWRGRLAGASNDVGGGFLEALSPLQQALMYRALVARA</sequence>
<dbReference type="AlphaFoldDB" id="A0A7W4URW0"/>
<comment type="caution">
    <text evidence="1">The sequence shown here is derived from an EMBL/GenBank/DDBJ whole genome shotgun (WGS) entry which is preliminary data.</text>
</comment>
<organism evidence="1 2">
    <name type="scientific">Pseudoclavibacter helvolus</name>
    <dbReference type="NCBI Taxonomy" id="255205"/>
    <lineage>
        <taxon>Bacteria</taxon>
        <taxon>Bacillati</taxon>
        <taxon>Actinomycetota</taxon>
        <taxon>Actinomycetes</taxon>
        <taxon>Micrococcales</taxon>
        <taxon>Microbacteriaceae</taxon>
        <taxon>Pseudoclavibacter</taxon>
    </lineage>
</organism>
<evidence type="ECO:0008006" key="3">
    <source>
        <dbReference type="Google" id="ProtNLM"/>
    </source>
</evidence>
<name>A0A7W4URW0_9MICO</name>
<protein>
    <recommendedName>
        <fullName evidence="3">Transglycosylase SLT domain-containing protein</fullName>
    </recommendedName>
</protein>
<reference evidence="1 2" key="1">
    <citation type="submission" date="2020-08" db="EMBL/GenBank/DDBJ databases">
        <title>Sequencing the genomes of 1000 actinobacteria strains.</title>
        <authorList>
            <person name="Klenk H.-P."/>
        </authorList>
    </citation>
    <scope>NUCLEOTIDE SEQUENCE [LARGE SCALE GENOMIC DNA]</scope>
    <source>
        <strain evidence="1 2">DSM 20419</strain>
    </source>
</reference>
<accession>A0A7W4URW0</accession>
<dbReference type="SUPFAM" id="SSF53955">
    <property type="entry name" value="Lysozyme-like"/>
    <property type="match status" value="1"/>
</dbReference>
<dbReference type="RefSeq" id="WP_183626852.1">
    <property type="nucleotide sequence ID" value="NZ_JACHWJ010000011.1"/>
</dbReference>
<dbReference type="Proteomes" id="UP000545286">
    <property type="component" value="Unassembled WGS sequence"/>
</dbReference>
<dbReference type="EMBL" id="JACHWJ010000011">
    <property type="protein sequence ID" value="MBB2959514.1"/>
    <property type="molecule type" value="Genomic_DNA"/>
</dbReference>
<gene>
    <name evidence="1" type="ORF">FHX72_003683</name>
</gene>
<dbReference type="InterPro" id="IPR023346">
    <property type="entry name" value="Lysozyme-like_dom_sf"/>
</dbReference>
<proteinExistence type="predicted"/>
<evidence type="ECO:0000313" key="1">
    <source>
        <dbReference type="EMBL" id="MBB2959514.1"/>
    </source>
</evidence>
<keyword evidence="2" id="KW-1185">Reference proteome</keyword>
<evidence type="ECO:0000313" key="2">
    <source>
        <dbReference type="Proteomes" id="UP000545286"/>
    </source>
</evidence>